<reference evidence="2 3" key="1">
    <citation type="submission" date="2021-06" db="EMBL/GenBank/DDBJ databases">
        <title>Caerostris extrusa draft genome.</title>
        <authorList>
            <person name="Kono N."/>
            <person name="Arakawa K."/>
        </authorList>
    </citation>
    <scope>NUCLEOTIDE SEQUENCE [LARGE SCALE GENOMIC DNA]</scope>
</reference>
<comment type="caution">
    <text evidence="2">The sequence shown here is derived from an EMBL/GenBank/DDBJ whole genome shotgun (WGS) entry which is preliminary data.</text>
</comment>
<dbReference type="Proteomes" id="UP001054945">
    <property type="component" value="Unassembled WGS sequence"/>
</dbReference>
<keyword evidence="3" id="KW-1185">Reference proteome</keyword>
<keyword evidence="1" id="KW-0472">Membrane</keyword>
<accession>A0AAV4VXF7</accession>
<organism evidence="2 3">
    <name type="scientific">Caerostris extrusa</name>
    <name type="common">Bark spider</name>
    <name type="synonym">Caerostris bankana</name>
    <dbReference type="NCBI Taxonomy" id="172846"/>
    <lineage>
        <taxon>Eukaryota</taxon>
        <taxon>Metazoa</taxon>
        <taxon>Ecdysozoa</taxon>
        <taxon>Arthropoda</taxon>
        <taxon>Chelicerata</taxon>
        <taxon>Arachnida</taxon>
        <taxon>Araneae</taxon>
        <taxon>Araneomorphae</taxon>
        <taxon>Entelegynae</taxon>
        <taxon>Araneoidea</taxon>
        <taxon>Araneidae</taxon>
        <taxon>Caerostris</taxon>
    </lineage>
</organism>
<dbReference type="EMBL" id="BPLR01015246">
    <property type="protein sequence ID" value="GIY74698.1"/>
    <property type="molecule type" value="Genomic_DNA"/>
</dbReference>
<keyword evidence="1" id="KW-1133">Transmembrane helix</keyword>
<evidence type="ECO:0000313" key="3">
    <source>
        <dbReference type="Proteomes" id="UP001054945"/>
    </source>
</evidence>
<sequence length="99" mass="11583">MKSLTPACPIFPLLTLRNPVTGITLLFHKRVSASIFPRDRRRLKQKRWATDFPVFINPRSPIQSTSTRRCQQRKGLVKYSVWISAEVKPVFFFFLFLSV</sequence>
<feature type="transmembrane region" description="Helical" evidence="1">
    <location>
        <begin position="76"/>
        <end position="97"/>
    </location>
</feature>
<protein>
    <submittedName>
        <fullName evidence="2">Uncharacterized protein</fullName>
    </submittedName>
</protein>
<dbReference type="AlphaFoldDB" id="A0AAV4VXF7"/>
<proteinExistence type="predicted"/>
<name>A0AAV4VXF7_CAEEX</name>
<evidence type="ECO:0000313" key="2">
    <source>
        <dbReference type="EMBL" id="GIY74698.1"/>
    </source>
</evidence>
<keyword evidence="1" id="KW-0812">Transmembrane</keyword>
<evidence type="ECO:0000256" key="1">
    <source>
        <dbReference type="SAM" id="Phobius"/>
    </source>
</evidence>
<gene>
    <name evidence="2" type="ORF">CEXT_233721</name>
</gene>